<proteinExistence type="predicted"/>
<organism evidence="1 2">
    <name type="scientific">Phytoactinopolyspora halophila</name>
    <dbReference type="NCBI Taxonomy" id="1981511"/>
    <lineage>
        <taxon>Bacteria</taxon>
        <taxon>Bacillati</taxon>
        <taxon>Actinomycetota</taxon>
        <taxon>Actinomycetes</taxon>
        <taxon>Jiangellales</taxon>
        <taxon>Jiangellaceae</taxon>
        <taxon>Phytoactinopolyspora</taxon>
    </lineage>
</organism>
<gene>
    <name evidence="1" type="ORF">DPM12_17460</name>
</gene>
<sequence length="61" mass="7139">MTENELMEYARFVIRDHGKDVEYISLFELFDEYAPDGVELGEEDAERVLDLINQAVVEVSW</sequence>
<dbReference type="EMBL" id="QMIG01000022">
    <property type="protein sequence ID" value="RAW11129.1"/>
    <property type="molecule type" value="Genomic_DNA"/>
</dbReference>
<evidence type="ECO:0000313" key="2">
    <source>
        <dbReference type="Proteomes" id="UP000250462"/>
    </source>
</evidence>
<name>A0A329QHC4_9ACTN</name>
<dbReference type="RefSeq" id="WP_112259637.1">
    <property type="nucleotide sequence ID" value="NZ_QMIG01000022.1"/>
</dbReference>
<accession>A0A329QHC4</accession>
<evidence type="ECO:0000313" key="1">
    <source>
        <dbReference type="EMBL" id="RAW11129.1"/>
    </source>
</evidence>
<protein>
    <submittedName>
        <fullName evidence="1">Uncharacterized protein</fullName>
    </submittedName>
</protein>
<reference evidence="1 2" key="1">
    <citation type="submission" date="2018-06" db="EMBL/GenBank/DDBJ databases">
        <title>Phytoactinopolyspora halophila sp. nov., a novel halophilic actinomycete isolated from a saline soil in China.</title>
        <authorList>
            <person name="Tang S.-K."/>
        </authorList>
    </citation>
    <scope>NUCLEOTIDE SEQUENCE [LARGE SCALE GENOMIC DNA]</scope>
    <source>
        <strain evidence="1 2">YIM 96934</strain>
    </source>
</reference>
<dbReference type="AlphaFoldDB" id="A0A329QHC4"/>
<keyword evidence="2" id="KW-1185">Reference proteome</keyword>
<comment type="caution">
    <text evidence="1">The sequence shown here is derived from an EMBL/GenBank/DDBJ whole genome shotgun (WGS) entry which is preliminary data.</text>
</comment>
<dbReference type="Proteomes" id="UP000250462">
    <property type="component" value="Unassembled WGS sequence"/>
</dbReference>